<dbReference type="Gene3D" id="3.40.50.720">
    <property type="entry name" value="NAD(P)-binding Rossmann-like Domain"/>
    <property type="match status" value="1"/>
</dbReference>
<protein>
    <recommendedName>
        <fullName evidence="6">Carbonyl reductase</fullName>
    </recommendedName>
</protein>
<evidence type="ECO:0000256" key="3">
    <source>
        <dbReference type="ARBA" id="ARBA00023002"/>
    </source>
</evidence>
<dbReference type="SUPFAM" id="SSF51735">
    <property type="entry name" value="NAD(P)-binding Rossmann-fold domains"/>
    <property type="match status" value="1"/>
</dbReference>
<dbReference type="PRINTS" id="PR00081">
    <property type="entry name" value="GDHRDH"/>
</dbReference>
<keyword evidence="5" id="KW-1185">Reference proteome</keyword>
<keyword evidence="2" id="KW-0521">NADP</keyword>
<dbReference type="InterPro" id="IPR002347">
    <property type="entry name" value="SDR_fam"/>
</dbReference>
<gene>
    <name evidence="4" type="ORF">CSSPTR1EN2_LOCUS22859</name>
</gene>
<dbReference type="PANTHER" id="PTHR43490">
    <property type="entry name" value="(+)-NEOMENTHOL DEHYDROGENASE"/>
    <property type="match status" value="1"/>
</dbReference>
<keyword evidence="3" id="KW-0560">Oxidoreductase</keyword>
<reference evidence="4" key="1">
    <citation type="submission" date="2024-02" db="EMBL/GenBank/DDBJ databases">
        <authorList>
            <consortium name="ELIXIR-Norway"/>
            <consortium name="Elixir Norway"/>
        </authorList>
    </citation>
    <scope>NUCLEOTIDE SEQUENCE</scope>
</reference>
<sequence>MGQEVDRQWWSEDTVAVVTGANKGIGLAIVRQLAKQGITVVLTARDANRAEQAIESLKSEGLDDRVVFHTLDVSREQSAHELAEWLRQTYGGIDILINNAATSSNEMGANFEDAISIMNTNYLGVKNVTKALLPLARNTPAGARIVVVSSRAGVLKNLGNNNQLKTTLSDREHITEDLVDRSVAAYLAESENGTWKEEDWPDMRKAGYAYPYRSYAVSKMAVNAYVSVLHNNTRLAAAGGKSKLINVFSCCPGHVDTDLSGHLGPRTVDQGADTPVWLALQSPKGGSGKFWADRTEIEF</sequence>
<comment type="similarity">
    <text evidence="1">Belongs to the short-chain dehydrogenases/reductases (SDR) family.</text>
</comment>
<accession>A0ABP0V4B6</accession>
<evidence type="ECO:0008006" key="6">
    <source>
        <dbReference type="Google" id="ProtNLM"/>
    </source>
</evidence>
<proteinExistence type="inferred from homology"/>
<dbReference type="PROSITE" id="PS00061">
    <property type="entry name" value="ADH_SHORT"/>
    <property type="match status" value="1"/>
</dbReference>
<dbReference type="PANTHER" id="PTHR43490:SF99">
    <property type="entry name" value="SHORT-CHAIN DEHYDROGENASE_REDUCTASE"/>
    <property type="match status" value="1"/>
</dbReference>
<evidence type="ECO:0000256" key="1">
    <source>
        <dbReference type="ARBA" id="ARBA00006484"/>
    </source>
</evidence>
<evidence type="ECO:0000313" key="4">
    <source>
        <dbReference type="EMBL" id="CAK9236372.1"/>
    </source>
</evidence>
<name>A0ABP0V4B6_9BRYO</name>
<evidence type="ECO:0000313" key="5">
    <source>
        <dbReference type="Proteomes" id="UP001497512"/>
    </source>
</evidence>
<dbReference type="InterPro" id="IPR036291">
    <property type="entry name" value="NAD(P)-bd_dom_sf"/>
</dbReference>
<organism evidence="4 5">
    <name type="scientific">Sphagnum troendelagicum</name>
    <dbReference type="NCBI Taxonomy" id="128251"/>
    <lineage>
        <taxon>Eukaryota</taxon>
        <taxon>Viridiplantae</taxon>
        <taxon>Streptophyta</taxon>
        <taxon>Embryophyta</taxon>
        <taxon>Bryophyta</taxon>
        <taxon>Sphagnophytina</taxon>
        <taxon>Sphagnopsida</taxon>
        <taxon>Sphagnales</taxon>
        <taxon>Sphagnaceae</taxon>
        <taxon>Sphagnum</taxon>
    </lineage>
</organism>
<dbReference type="EMBL" id="OZ019901">
    <property type="protein sequence ID" value="CAK9236372.1"/>
    <property type="molecule type" value="Genomic_DNA"/>
</dbReference>
<dbReference type="InterPro" id="IPR020904">
    <property type="entry name" value="Sc_DH/Rdtase_CS"/>
</dbReference>
<dbReference type="Pfam" id="PF00106">
    <property type="entry name" value="adh_short"/>
    <property type="match status" value="1"/>
</dbReference>
<evidence type="ECO:0000256" key="2">
    <source>
        <dbReference type="ARBA" id="ARBA00022857"/>
    </source>
</evidence>
<dbReference type="Proteomes" id="UP001497512">
    <property type="component" value="Chromosome 9"/>
</dbReference>